<dbReference type="RefSeq" id="WP_307561265.1">
    <property type="nucleotide sequence ID" value="NZ_JAUSQU010000001.1"/>
</dbReference>
<keyword evidence="6 8" id="KW-0378">Hydrolase</keyword>
<comment type="caution">
    <text evidence="14">The sequence shown here is derived from an EMBL/GenBank/DDBJ whole genome shotgun (WGS) entry which is preliminary data.</text>
</comment>
<dbReference type="InterPro" id="IPR034213">
    <property type="entry name" value="S8_Vpr-like"/>
</dbReference>
<evidence type="ECO:0000256" key="9">
    <source>
        <dbReference type="RuleBase" id="RU003355"/>
    </source>
</evidence>
<feature type="domain" description="Inhibitor I9" evidence="13">
    <location>
        <begin position="89"/>
        <end position="147"/>
    </location>
</feature>
<dbReference type="InterPro" id="IPR036852">
    <property type="entry name" value="Peptidase_S8/S53_dom_sf"/>
</dbReference>
<feature type="domain" description="PA" evidence="12">
    <location>
        <begin position="435"/>
        <end position="521"/>
    </location>
</feature>
<evidence type="ECO:0000256" key="7">
    <source>
        <dbReference type="ARBA" id="ARBA00022825"/>
    </source>
</evidence>
<dbReference type="SUPFAM" id="SSF52025">
    <property type="entry name" value="PA domain"/>
    <property type="match status" value="1"/>
</dbReference>
<dbReference type="SUPFAM" id="SSF52743">
    <property type="entry name" value="Subtilisin-like"/>
    <property type="match status" value="1"/>
</dbReference>
<dbReference type="Gene3D" id="3.40.50.200">
    <property type="entry name" value="Peptidase S8/S53 domain"/>
    <property type="match status" value="2"/>
</dbReference>
<evidence type="ECO:0000313" key="14">
    <source>
        <dbReference type="EMBL" id="MDP9845544.1"/>
    </source>
</evidence>
<keyword evidence="2" id="KW-0134">Cell wall</keyword>
<keyword evidence="5 10" id="KW-0732">Signal</keyword>
<feature type="active site" description="Charge relay system" evidence="8">
    <location>
        <position position="182"/>
    </location>
</feature>
<feature type="domain" description="Peptidase S8/S53" evidence="11">
    <location>
        <begin position="173"/>
        <end position="625"/>
    </location>
</feature>
<evidence type="ECO:0000259" key="11">
    <source>
        <dbReference type="Pfam" id="PF00082"/>
    </source>
</evidence>
<gene>
    <name evidence="14" type="ORF">J2853_004755</name>
</gene>
<evidence type="ECO:0000256" key="4">
    <source>
        <dbReference type="ARBA" id="ARBA00022670"/>
    </source>
</evidence>
<evidence type="ECO:0000256" key="1">
    <source>
        <dbReference type="ARBA" id="ARBA00011073"/>
    </source>
</evidence>
<name>A0ABT9QHY1_9ACTN</name>
<evidence type="ECO:0000256" key="5">
    <source>
        <dbReference type="ARBA" id="ARBA00022729"/>
    </source>
</evidence>
<dbReference type="Pfam" id="PF05922">
    <property type="entry name" value="Inhibitor_I9"/>
    <property type="match status" value="1"/>
</dbReference>
<dbReference type="InterPro" id="IPR015500">
    <property type="entry name" value="Peptidase_S8_subtilisin-rel"/>
</dbReference>
<dbReference type="EMBL" id="JAUSQU010000001">
    <property type="protein sequence ID" value="MDP9845544.1"/>
    <property type="molecule type" value="Genomic_DNA"/>
</dbReference>
<dbReference type="PANTHER" id="PTHR43806:SF65">
    <property type="entry name" value="SERINE PROTEASE APRX"/>
    <property type="match status" value="1"/>
</dbReference>
<dbReference type="GO" id="GO:0006508">
    <property type="term" value="P:proteolysis"/>
    <property type="evidence" value="ECO:0007669"/>
    <property type="project" value="UniProtKB-KW"/>
</dbReference>
<dbReference type="InterPro" id="IPR003137">
    <property type="entry name" value="PA_domain"/>
</dbReference>
<dbReference type="InterPro" id="IPR046450">
    <property type="entry name" value="PA_dom_sf"/>
</dbReference>
<keyword evidence="15" id="KW-1185">Reference proteome</keyword>
<evidence type="ECO:0000256" key="10">
    <source>
        <dbReference type="SAM" id="SignalP"/>
    </source>
</evidence>
<dbReference type="PROSITE" id="PS00136">
    <property type="entry name" value="SUBTILASE_ASP"/>
    <property type="match status" value="1"/>
</dbReference>
<dbReference type="PRINTS" id="PR00723">
    <property type="entry name" value="SUBTILISIN"/>
</dbReference>
<dbReference type="InterPro" id="IPR050131">
    <property type="entry name" value="Peptidase_S8_subtilisin-like"/>
</dbReference>
<dbReference type="Gene3D" id="3.30.70.80">
    <property type="entry name" value="Peptidase S8 propeptide/proteinase inhibitor I9"/>
    <property type="match status" value="1"/>
</dbReference>
<keyword evidence="4 8" id="KW-0645">Protease</keyword>
<dbReference type="PROSITE" id="PS51892">
    <property type="entry name" value="SUBTILASE"/>
    <property type="match status" value="1"/>
</dbReference>
<reference evidence="14 15" key="1">
    <citation type="submission" date="2023-07" db="EMBL/GenBank/DDBJ databases">
        <title>Sequencing the genomes of 1000 actinobacteria strains.</title>
        <authorList>
            <person name="Klenk H.-P."/>
        </authorList>
    </citation>
    <scope>NUCLEOTIDE SEQUENCE [LARGE SCALE GENOMIC DNA]</scope>
    <source>
        <strain evidence="14 15">DSM 46740</strain>
    </source>
</reference>
<dbReference type="Pfam" id="PF00082">
    <property type="entry name" value="Peptidase_S8"/>
    <property type="match status" value="1"/>
</dbReference>
<accession>A0ABT9QHY1</accession>
<evidence type="ECO:0000256" key="8">
    <source>
        <dbReference type="PROSITE-ProRule" id="PRU01240"/>
    </source>
</evidence>
<dbReference type="InterPro" id="IPR037045">
    <property type="entry name" value="S8pro/Inhibitor_I9_sf"/>
</dbReference>
<feature type="active site" description="Charge relay system" evidence="8">
    <location>
        <position position="589"/>
    </location>
</feature>
<keyword evidence="7 8" id="KW-0720">Serine protease</keyword>
<protein>
    <submittedName>
        <fullName evidence="14">Subtilisin family serine protease</fullName>
    </submittedName>
</protein>
<evidence type="ECO:0000259" key="13">
    <source>
        <dbReference type="Pfam" id="PF05922"/>
    </source>
</evidence>
<organism evidence="14 15">
    <name type="scientific">Streptosporangium lutulentum</name>
    <dbReference type="NCBI Taxonomy" id="1461250"/>
    <lineage>
        <taxon>Bacteria</taxon>
        <taxon>Bacillati</taxon>
        <taxon>Actinomycetota</taxon>
        <taxon>Actinomycetes</taxon>
        <taxon>Streptosporangiales</taxon>
        <taxon>Streptosporangiaceae</taxon>
        <taxon>Streptosporangium</taxon>
    </lineage>
</organism>
<dbReference type="Pfam" id="PF02225">
    <property type="entry name" value="PA"/>
    <property type="match status" value="1"/>
</dbReference>
<evidence type="ECO:0000256" key="3">
    <source>
        <dbReference type="ARBA" id="ARBA00022525"/>
    </source>
</evidence>
<dbReference type="InterPro" id="IPR010259">
    <property type="entry name" value="S8pro/Inhibitor_I9"/>
</dbReference>
<dbReference type="CDD" id="cd07474">
    <property type="entry name" value="Peptidases_S8_subtilisin_Vpr-like"/>
    <property type="match status" value="1"/>
</dbReference>
<dbReference type="InterPro" id="IPR023828">
    <property type="entry name" value="Peptidase_S8_Ser-AS"/>
</dbReference>
<dbReference type="InterPro" id="IPR023827">
    <property type="entry name" value="Peptidase_S8_Asp-AS"/>
</dbReference>
<comment type="similarity">
    <text evidence="1 8 9">Belongs to the peptidase S8 family.</text>
</comment>
<evidence type="ECO:0000313" key="15">
    <source>
        <dbReference type="Proteomes" id="UP001225356"/>
    </source>
</evidence>
<dbReference type="Proteomes" id="UP001225356">
    <property type="component" value="Unassembled WGS sequence"/>
</dbReference>
<evidence type="ECO:0000256" key="2">
    <source>
        <dbReference type="ARBA" id="ARBA00022512"/>
    </source>
</evidence>
<keyword evidence="3" id="KW-0964">Secreted</keyword>
<feature type="chain" id="PRO_5045449292" evidence="10">
    <location>
        <begin position="29"/>
        <end position="1043"/>
    </location>
</feature>
<dbReference type="InterPro" id="IPR000209">
    <property type="entry name" value="Peptidase_S8/S53_dom"/>
</dbReference>
<proteinExistence type="inferred from homology"/>
<sequence>MNRRLLLAVLASASIAVPLTVIPSSASADSIRPFGFEHLEGAFNYTNFKPAVLDPARQLKVLIQVEGTPVGDATADAEEAGKTVDKPSLRSALKQEHESVEQKVETEGGKVLATYTDSFNGIAATIPVRSLPALQQAPGVVSVHPTRTFSRDNTAGVPYIGAPQAWQDLGKTGTGVKVAIIDTGIDYTHSNFGGSGNQADFENNDGAVIEPGTFPTAKVVGGYDFVGDDYDGSDPTSMPKPDPDPLDCNGHGSHVAGSTAGFGVDAAGKTYAGPYNATTHTKTFKIGPGVAPKASLMAYRVFGCAGSASEEVIVSAMERALKDGANVVNMSLGSPFGRVDEPSAQAVRTLTRAGVTLVASAGNSGPNAYITGAPAVAPTAISVAAIDVARAELPATKISVDGAEIVAQNSNEAPLPSAALPIAVLRTSYPSGPVSLGCDPADFAAYPGGVAGKLVITLRGTCARVKRVILGQQAGAAAVAMINTDAAFPSLEGPITSDPDTGEAYTVTIPFLGIRSTDAAAASSLDGKSTTLPALTLPNPGYAQLASFSSGGPGNVGSSLKPDVTAPGVAVVSTGVGTGSGPATISGTSMASPMVAGVAALVKEAHPRWKPGMIKAAIVSTADATSKIVGYTARVAGSGVVATRQAVGASVMAETRQDGGNLSFGLKKMAGAFKESEDLTIRNTGRTSVTYNLAAAFNGESYGAQVAVSPSSVTVGPESSRTVRVTLSLSAQAVAALPSAETSNFGTVVHIQGAVTATPKKAAEGVYPLRTAFLLVPDAQSQVRASQPGKYTSANGGLATSIKVHNDGKHAGAADVYALGITDADDVKGAEDSMDIRAVGVQSLPGSVLGGAATDRSLIFAVNTSGQWSNAAANEFDIPIDTNGDGALDYIVVGADYGLVNAGDPDGRFATFVFKADGSMVNAWVATAPMNSGTLLMPVLASEVGLTEGASRFSYSVSGISQIPEGLVDDTEAAAFDAFAPAISTGAYVPLAPGASSTVQLTVDQARLAATPAKGWLVVSLDNRSGDGEAEQIGFGRLPSVKP</sequence>
<dbReference type="PROSITE" id="PS00138">
    <property type="entry name" value="SUBTILASE_SER"/>
    <property type="match status" value="1"/>
</dbReference>
<feature type="active site" description="Charge relay system" evidence="8">
    <location>
        <position position="251"/>
    </location>
</feature>
<dbReference type="GO" id="GO:0008233">
    <property type="term" value="F:peptidase activity"/>
    <property type="evidence" value="ECO:0007669"/>
    <property type="project" value="UniProtKB-KW"/>
</dbReference>
<feature type="signal peptide" evidence="10">
    <location>
        <begin position="1"/>
        <end position="28"/>
    </location>
</feature>
<dbReference type="PANTHER" id="PTHR43806">
    <property type="entry name" value="PEPTIDASE S8"/>
    <property type="match status" value="1"/>
</dbReference>
<evidence type="ECO:0000259" key="12">
    <source>
        <dbReference type="Pfam" id="PF02225"/>
    </source>
</evidence>
<evidence type="ECO:0000256" key="6">
    <source>
        <dbReference type="ARBA" id="ARBA00022801"/>
    </source>
</evidence>